<dbReference type="PATRIC" id="fig|1088721.3.peg.3351"/>
<dbReference type="EMBL" id="AGFM01000054">
    <property type="protein sequence ID" value="EHJ59814.1"/>
    <property type="molecule type" value="Genomic_DNA"/>
</dbReference>
<dbReference type="Pfam" id="PF13340">
    <property type="entry name" value="DUF4096"/>
    <property type="match status" value="1"/>
</dbReference>
<organism evidence="2 3">
    <name type="scientific">Novosphingobium pentaromativorans US6-1</name>
    <dbReference type="NCBI Taxonomy" id="1088721"/>
    <lineage>
        <taxon>Bacteria</taxon>
        <taxon>Pseudomonadati</taxon>
        <taxon>Pseudomonadota</taxon>
        <taxon>Alphaproteobacteria</taxon>
        <taxon>Sphingomonadales</taxon>
        <taxon>Sphingomonadaceae</taxon>
        <taxon>Novosphingobium</taxon>
    </lineage>
</organism>
<evidence type="ECO:0000313" key="2">
    <source>
        <dbReference type="EMBL" id="EHJ59814.1"/>
    </source>
</evidence>
<dbReference type="AlphaFoldDB" id="G6EGC5"/>
<sequence length="84" mass="9678">MSGIVFVNRKGLRWRRDAPKDYGPHQTLYNRWKRWGDKGIFLGMMDGLTTPQACERKMIMIDATYLKAHSTASSMAVKRGMRDA</sequence>
<evidence type="ECO:0000313" key="3">
    <source>
        <dbReference type="Proteomes" id="UP000004030"/>
    </source>
</evidence>
<feature type="domain" description="Insertion element IS402-like" evidence="1">
    <location>
        <begin position="2"/>
        <end position="42"/>
    </location>
</feature>
<accession>G6EGC5</accession>
<evidence type="ECO:0000259" key="1">
    <source>
        <dbReference type="Pfam" id="PF13340"/>
    </source>
</evidence>
<gene>
    <name evidence="2" type="ORF">NSU_3396</name>
</gene>
<dbReference type="eggNOG" id="COG3293">
    <property type="taxonomic scope" value="Bacteria"/>
</dbReference>
<name>G6EGC5_9SPHN</name>
<dbReference type="InterPro" id="IPR025161">
    <property type="entry name" value="IS402-like_dom"/>
</dbReference>
<dbReference type="PANTHER" id="PTHR46637">
    <property type="entry name" value="TIS1421-TRANSPOSASE PROTEIN A"/>
    <property type="match status" value="1"/>
</dbReference>
<dbReference type="PANTHER" id="PTHR46637:SF1">
    <property type="entry name" value="BLL5188 PROTEIN"/>
    <property type="match status" value="1"/>
</dbReference>
<dbReference type="Proteomes" id="UP000004030">
    <property type="component" value="Unassembled WGS sequence"/>
</dbReference>
<comment type="caution">
    <text evidence="2">The sequence shown here is derived from an EMBL/GenBank/DDBJ whole genome shotgun (WGS) entry which is preliminary data.</text>
</comment>
<reference evidence="2 3" key="1">
    <citation type="journal article" date="2012" name="J. Bacteriol.">
        <title>Genome sequence of benzo(a)pyrene-degrading bacterium Novosphingobium pentaromativorans US6-1.</title>
        <authorList>
            <person name="Luo Y.R."/>
            <person name="Kang S.G."/>
            <person name="Kim S.J."/>
            <person name="Kim M.R."/>
            <person name="Li N."/>
            <person name="Lee J.H."/>
            <person name="Kwon K.K."/>
        </authorList>
    </citation>
    <scope>NUCLEOTIDE SEQUENCE [LARGE SCALE GENOMIC DNA]</scope>
    <source>
        <strain evidence="2 3">US6-1</strain>
    </source>
</reference>
<dbReference type="InterPro" id="IPR052909">
    <property type="entry name" value="Transposase_6_like"/>
</dbReference>
<protein>
    <submittedName>
        <fullName evidence="2">Transposase orfA IS5 family element</fullName>
    </submittedName>
</protein>
<keyword evidence="3" id="KW-1185">Reference proteome</keyword>
<proteinExistence type="predicted"/>